<dbReference type="RefSeq" id="WP_085500145.1">
    <property type="nucleotide sequence ID" value="NZ_FXAO01000007.1"/>
</dbReference>
<dbReference type="SUPFAM" id="SSF69318">
    <property type="entry name" value="Integrin alpha N-terminal domain"/>
    <property type="match status" value="1"/>
</dbReference>
<name>A0A1X7KVH2_9FLAO</name>
<dbReference type="PANTHER" id="PTHR45460:SF2">
    <property type="entry name" value="ALPHA 1,3 GLUCANASE, GH71 FAMILY (EUROFUNG)"/>
    <property type="match status" value="1"/>
</dbReference>
<evidence type="ECO:0000313" key="3">
    <source>
        <dbReference type="Proteomes" id="UP000193420"/>
    </source>
</evidence>
<proteinExistence type="predicted"/>
<sequence>MRYTFYVILGCLQILLFSCKGKPEATPNEVLNHNGAEGISAETLAKNHCAGCHVFPEPELLDKKTWQLGVMPQMGHRMGIYADVSRQSLIETNQGGILVEGQNIFPPKPILSPSQWNLIQDYYKNNAPDSLIVPNKKIRMGIKGLKIKVPEFHVSPPMVTAIKYNPELNEVYVADTKTDYSAINILDHNLESVSTLALPSPISYLDCKSDTIIATLMGGFMPTDNPSGSVVKIFKRPGEKEYRGFMSILKNLQRPVQTTFADLTGDHLEDIIVCEYGNHTGKLSLFVKLANGEYSKRILSSDPGAAAVEIRDLNQDGQPDIVVLMSQGNERIDVHYNLGEGNFNTSTLLRFPPSYGSVSFSLVDWNLDGHDDIVYVNGDNADFSRFLKPYHGLRIYLNDGKNNFKEAFFQHQNGAYKAINHDFDKDGDQDIAMISFFPDLLRNPKEGFIYLENISVGDSITCNIRTFEQASSGRWLIMEPTDFDQNNFPELLLGSFTGMAINGDPKGEMAQQFAQKSPTIMLLDFD</sequence>
<evidence type="ECO:0000313" key="2">
    <source>
        <dbReference type="EMBL" id="SMG45322.1"/>
    </source>
</evidence>
<dbReference type="PROSITE" id="PS51257">
    <property type="entry name" value="PROKAR_LIPOPROTEIN"/>
    <property type="match status" value="1"/>
</dbReference>
<dbReference type="InterPro" id="IPR013517">
    <property type="entry name" value="FG-GAP"/>
</dbReference>
<gene>
    <name evidence="2" type="ORF">SAMN03080602_03438</name>
</gene>
<evidence type="ECO:0000256" key="1">
    <source>
        <dbReference type="ARBA" id="ARBA00022729"/>
    </source>
</evidence>
<dbReference type="AlphaFoldDB" id="A0A1X7KVH2"/>
<dbReference type="OrthoDB" id="1391917at2"/>
<dbReference type="PANTHER" id="PTHR45460">
    <property type="entry name" value="SIMILAR TO CYSTEINE PROTEINASE"/>
    <property type="match status" value="1"/>
</dbReference>
<keyword evidence="3" id="KW-1185">Reference proteome</keyword>
<accession>A0A1X7KVH2</accession>
<protein>
    <submittedName>
        <fullName evidence="2">Repeat domain-containing protein</fullName>
    </submittedName>
</protein>
<dbReference type="InterPro" id="IPR028994">
    <property type="entry name" value="Integrin_alpha_N"/>
</dbReference>
<dbReference type="Pfam" id="PF13517">
    <property type="entry name" value="FG-GAP_3"/>
    <property type="match status" value="1"/>
</dbReference>
<dbReference type="Proteomes" id="UP000193420">
    <property type="component" value="Unassembled WGS sequence"/>
</dbReference>
<keyword evidence="1" id="KW-0732">Signal</keyword>
<dbReference type="EMBL" id="FXAO01000007">
    <property type="protein sequence ID" value="SMG45322.1"/>
    <property type="molecule type" value="Genomic_DNA"/>
</dbReference>
<dbReference type="Gene3D" id="2.130.10.130">
    <property type="entry name" value="Integrin alpha, N-terminal"/>
    <property type="match status" value="1"/>
</dbReference>
<reference evidence="3" key="1">
    <citation type="submission" date="2017-04" db="EMBL/GenBank/DDBJ databases">
        <authorList>
            <person name="Varghese N."/>
            <person name="Submissions S."/>
        </authorList>
    </citation>
    <scope>NUCLEOTIDE SEQUENCE [LARGE SCALE GENOMIC DNA]</scope>
    <source>
        <strain evidence="3">DSM 19835</strain>
    </source>
</reference>
<dbReference type="STRING" id="188872.SAMN03080602_03438"/>
<organism evidence="2 3">
    <name type="scientific">Arenibacter troitsensis</name>
    <dbReference type="NCBI Taxonomy" id="188872"/>
    <lineage>
        <taxon>Bacteria</taxon>
        <taxon>Pseudomonadati</taxon>
        <taxon>Bacteroidota</taxon>
        <taxon>Flavobacteriia</taxon>
        <taxon>Flavobacteriales</taxon>
        <taxon>Flavobacteriaceae</taxon>
        <taxon>Arenibacter</taxon>
    </lineage>
</organism>